<comment type="subcellular location">
    <subcellularLocation>
        <location evidence="1">Cell membrane</location>
        <topology evidence="1">Multi-pass membrane protein</topology>
    </subcellularLocation>
</comment>
<dbReference type="Proteomes" id="UP001230220">
    <property type="component" value="Unassembled WGS sequence"/>
</dbReference>
<proteinExistence type="inferred from homology"/>
<evidence type="ECO:0000259" key="8">
    <source>
        <dbReference type="Pfam" id="PF02308"/>
    </source>
</evidence>
<dbReference type="EMBL" id="JAUSUR010000009">
    <property type="protein sequence ID" value="MDQ0363086.1"/>
    <property type="molecule type" value="Genomic_DNA"/>
</dbReference>
<dbReference type="RefSeq" id="WP_307411630.1">
    <property type="nucleotide sequence ID" value="NZ_JAUSUR010000009.1"/>
</dbReference>
<dbReference type="PANTHER" id="PTHR33778">
    <property type="entry name" value="PROTEIN MGTC"/>
    <property type="match status" value="1"/>
</dbReference>
<dbReference type="Pfam" id="PF02308">
    <property type="entry name" value="MgtC"/>
    <property type="match status" value="1"/>
</dbReference>
<comment type="caution">
    <text evidence="9">The sequence shown here is derived from an EMBL/GenBank/DDBJ whole genome shotgun (WGS) entry which is preliminary data.</text>
</comment>
<dbReference type="InterPro" id="IPR049177">
    <property type="entry name" value="MgtC_SapB_SrpB_YhiD_N"/>
</dbReference>
<keyword evidence="4 7" id="KW-0812">Transmembrane</keyword>
<keyword evidence="6 7" id="KW-0472">Membrane</keyword>
<evidence type="ECO:0000256" key="7">
    <source>
        <dbReference type="SAM" id="Phobius"/>
    </source>
</evidence>
<feature type="domain" description="MgtC/SapB/SrpB/YhiD N-terminal" evidence="8">
    <location>
        <begin position="18"/>
        <end position="140"/>
    </location>
</feature>
<evidence type="ECO:0000256" key="1">
    <source>
        <dbReference type="ARBA" id="ARBA00004651"/>
    </source>
</evidence>
<evidence type="ECO:0000256" key="2">
    <source>
        <dbReference type="ARBA" id="ARBA00009298"/>
    </source>
</evidence>
<feature type="transmembrane region" description="Helical" evidence="7">
    <location>
        <begin position="12"/>
        <end position="31"/>
    </location>
</feature>
<feature type="transmembrane region" description="Helical" evidence="7">
    <location>
        <begin position="106"/>
        <end position="135"/>
    </location>
</feature>
<dbReference type="InterPro" id="IPR003416">
    <property type="entry name" value="MgtC/SapB/SrpB/YhiD_fam"/>
</dbReference>
<evidence type="ECO:0000256" key="3">
    <source>
        <dbReference type="ARBA" id="ARBA00022475"/>
    </source>
</evidence>
<dbReference type="PANTHER" id="PTHR33778:SF1">
    <property type="entry name" value="MAGNESIUM TRANSPORTER YHID-RELATED"/>
    <property type="match status" value="1"/>
</dbReference>
<reference evidence="9 10" key="1">
    <citation type="submission" date="2023-07" db="EMBL/GenBank/DDBJ databases">
        <title>Genomic Encyclopedia of Type Strains, Phase IV (KMG-IV): sequencing the most valuable type-strain genomes for metagenomic binning, comparative biology and taxonomic classification.</title>
        <authorList>
            <person name="Goeker M."/>
        </authorList>
    </citation>
    <scope>NUCLEOTIDE SEQUENCE [LARGE SCALE GENOMIC DNA]</scope>
    <source>
        <strain evidence="9 10">DSM 16784</strain>
    </source>
</reference>
<organism evidence="9 10">
    <name type="scientific">Breznakia pachnodae</name>
    <dbReference type="NCBI Taxonomy" id="265178"/>
    <lineage>
        <taxon>Bacteria</taxon>
        <taxon>Bacillati</taxon>
        <taxon>Bacillota</taxon>
        <taxon>Erysipelotrichia</taxon>
        <taxon>Erysipelotrichales</taxon>
        <taxon>Erysipelotrichaceae</taxon>
        <taxon>Breznakia</taxon>
    </lineage>
</organism>
<protein>
    <submittedName>
        <fullName evidence="9">Mg2+ transporter-C (MgtC) family protein</fullName>
    </submittedName>
</protein>
<keyword evidence="3" id="KW-1003">Cell membrane</keyword>
<evidence type="ECO:0000313" key="10">
    <source>
        <dbReference type="Proteomes" id="UP001230220"/>
    </source>
</evidence>
<accession>A0ABU0E8C4</accession>
<evidence type="ECO:0000313" key="9">
    <source>
        <dbReference type="EMBL" id="MDQ0363086.1"/>
    </source>
</evidence>
<evidence type="ECO:0000256" key="5">
    <source>
        <dbReference type="ARBA" id="ARBA00022989"/>
    </source>
</evidence>
<dbReference type="PRINTS" id="PR01837">
    <property type="entry name" value="MGTCSAPBPROT"/>
</dbReference>
<evidence type="ECO:0000256" key="6">
    <source>
        <dbReference type="ARBA" id="ARBA00023136"/>
    </source>
</evidence>
<name>A0ABU0E8C4_9FIRM</name>
<keyword evidence="5 7" id="KW-1133">Transmembrane helix</keyword>
<sequence length="229" mass="25209">MFDELLQQFDFMHILIRLIMSMILGASIGFDRSKKGSPAGLKTHSLVCIGSTLVMLTSEYCFINYELGDITRLPAQVISGIGFLGAGMILVTGNDRIKGLTSAASIWFSACIGLAVGIGFYSGAVAATVLEIIVLKLLSKHISPQAKYTTIDMYLEYTSEFDLSSMILLMKDNHIELVNEDNNLLKNLQVKENTYSTLLSVQMLGKIDTEEIVELLESVHGVNKVYDIN</sequence>
<gene>
    <name evidence="9" type="ORF">J2S15_003847</name>
</gene>
<evidence type="ECO:0000256" key="4">
    <source>
        <dbReference type="ARBA" id="ARBA00022692"/>
    </source>
</evidence>
<keyword evidence="10" id="KW-1185">Reference proteome</keyword>
<feature type="transmembrane region" description="Helical" evidence="7">
    <location>
        <begin position="77"/>
        <end position="94"/>
    </location>
</feature>
<comment type="similarity">
    <text evidence="2">Belongs to the MgtC/SapB family.</text>
</comment>